<evidence type="ECO:0000256" key="1">
    <source>
        <dbReference type="ARBA" id="ARBA00004496"/>
    </source>
</evidence>
<keyword evidence="2" id="KW-0963">Cytoplasm</keyword>
<dbReference type="InterPro" id="IPR055443">
    <property type="entry name" value="HEAT_ECM29"/>
</dbReference>
<evidence type="ECO:0000259" key="6">
    <source>
        <dbReference type="Pfam" id="PF13001"/>
    </source>
</evidence>
<comment type="subcellular location">
    <subcellularLocation>
        <location evidence="1">Cytoplasm</location>
    </subcellularLocation>
</comment>
<comment type="caution">
    <text evidence="8">The sequence shown here is derived from an EMBL/GenBank/DDBJ whole genome shotgun (WGS) entry which is preliminary data.</text>
</comment>
<feature type="compositionally biased region" description="Pro residues" evidence="5">
    <location>
        <begin position="289"/>
        <end position="304"/>
    </location>
</feature>
<dbReference type="GO" id="GO:0060090">
    <property type="term" value="F:molecular adaptor activity"/>
    <property type="evidence" value="ECO:0007669"/>
    <property type="project" value="InterPro"/>
</dbReference>
<dbReference type="InterPro" id="IPR024372">
    <property type="entry name" value="Ecm29_N"/>
</dbReference>
<evidence type="ECO:0000256" key="2">
    <source>
        <dbReference type="ARBA" id="ARBA00022490"/>
    </source>
</evidence>
<evidence type="ECO:0000256" key="3">
    <source>
        <dbReference type="ARBA" id="ARBA00022737"/>
    </source>
</evidence>
<feature type="domain" description="Proteasome adapter and scaffold protein ECM29 HEAT-repeat" evidence="7">
    <location>
        <begin position="1470"/>
        <end position="1642"/>
    </location>
</feature>
<name>A0A9W7FGI7_9STRA</name>
<dbReference type="EMBL" id="BRXW01000169">
    <property type="protein sequence ID" value="GMI11932.1"/>
    <property type="molecule type" value="Genomic_DNA"/>
</dbReference>
<dbReference type="Gene3D" id="1.25.10.10">
    <property type="entry name" value="Leucine-rich Repeat Variant"/>
    <property type="match status" value="2"/>
</dbReference>
<keyword evidence="4" id="KW-0647">Proteasome</keyword>
<dbReference type="Proteomes" id="UP001165122">
    <property type="component" value="Unassembled WGS sequence"/>
</dbReference>
<evidence type="ECO:0000313" key="9">
    <source>
        <dbReference type="Proteomes" id="UP001165122"/>
    </source>
</evidence>
<dbReference type="SUPFAM" id="SSF48371">
    <property type="entry name" value="ARM repeat"/>
    <property type="match status" value="3"/>
</dbReference>
<evidence type="ECO:0000256" key="5">
    <source>
        <dbReference type="SAM" id="MobiDB-lite"/>
    </source>
</evidence>
<gene>
    <name evidence="8" type="ORF">TrLO_g5744</name>
</gene>
<dbReference type="GO" id="GO:0005634">
    <property type="term" value="C:nucleus"/>
    <property type="evidence" value="ECO:0007669"/>
    <property type="project" value="TreeGrafter"/>
</dbReference>
<feature type="domain" description="Proteasome component Ecm29 N-terminal" evidence="6">
    <location>
        <begin position="96"/>
        <end position="342"/>
    </location>
</feature>
<feature type="region of interest" description="Disordered" evidence="5">
    <location>
        <begin position="1855"/>
        <end position="1889"/>
    </location>
</feature>
<dbReference type="GO" id="GO:0000502">
    <property type="term" value="C:proteasome complex"/>
    <property type="evidence" value="ECO:0007669"/>
    <property type="project" value="UniProtKB-KW"/>
</dbReference>
<dbReference type="Pfam" id="PF13001">
    <property type="entry name" value="ECM29_N"/>
    <property type="match status" value="1"/>
</dbReference>
<dbReference type="PANTHER" id="PTHR23346">
    <property type="entry name" value="TRANSLATIONAL ACTIVATOR GCN1-RELATED"/>
    <property type="match status" value="1"/>
</dbReference>
<sequence length="2106" mass="228352">MRIRIAKSTIILSCNITLETPNALLHFAVYYSDQRASTSFTSSCFNTLKSFVSKLFSLIDLELAELLFNPTMSETNSMKEDPPSPSSNSATELQSLQRISHRLVLTDSPEKFTSIISKLLPKLLTYLGKPTNTPPIQSQLLQIISQIIQRCKTSPPNTVHLPLSSLLSLLYSPTSKSLLPLSSYTLNFTLAFLELSLPTSSLPLSSTLPTLITLFNSLPKFSKQGDQLSYIILECIYNDESNTVGEEIAEVLGKSKGVDSNLFDFFIDVLVYKPAQIILPASPSSSTPPTNPPTSTPPTTPAIPPFGMTSTGLTRLLSRRPYGFKSSSTLTAYKNKVINFVSPNRGGCWRKCEGGMEGGVICLAIGGGSELPDVRDHATTLTKSHFDLAHSSLSNLNPLGSAYICTLKLTKLTLGSISKPKPEDRRGLSPRQASNVMEFMCKYILVPSPDLFFEKGKNGLVLLTLLFTLSKKGYGSIDEKFFYSASKTLNICCSRFPSILSSHLSTNPALPLLQSQALKLSTTCLTSSSVSSLTPSRIPEGVRDECYGVLISLGRFTGVFNGEIISGSCLTPALLFGCTSYESENLRARAVAALDCLLNNYVSSPLSSQVLKTLIPILWNACASTKKSTRLSGVRWIGGCLGGEREGVQMLVFLSGDEDTEIGEEARKRVDSGTYQFNTLSELLLVPSSTSKRPTFPNFNSRSKAVTIKLLTTCYSKESSSDINLKNLLTAVLEIIKEPPNAASGRKTRLLDTCTHCLKSLLVDSSFTKKYILESRIITLKQFINLSISSSTSVSRKNLSIIFTRLLDNDENYDNDLVDKSLELCVTKLNFNRIFNASEANGAANLSSYVIDLVFRRGEVNDKIGEVIELLGKGLLHSDQISSSSCANALAIIFSSKIARGGDLLCKIAGEVMNCLNGVIKKYGISIEHHDVTRLSPFIKTAGVVLNSTHSLSLDDEDQVEELIDTLFNVLGSESYKKSNDIALTVGEALATYVDCVGHRVTKPLLKLEKLDEDYDSNYDKTLRKWERPIYRLLTKEYKAHNPQTRTASYSVLFAVVARGGEVGEEDKSNQFVKLLEQLVEVFQGYFVKGLKDDKGKQLSRECCCRGLAACYGFSKTLGSTFSTEINESLLKAFGQTTNHGGSAMMETREQEAVRRIQNAETEAEGRDALNAFLENGGGGPTAVEGGQAGVSEAALGAYREMAAAAIAVGGGNKRGGSTNVLYYLICLSTTHVVWSLEENKKYAASKLLKDDGVDGVDGGGVDLKALQVTLKPHLSKLAPKLLRACHDPNAQTREQMTLLWNSITGGKAEGRAVIKDNLSGTIDALCKDACSTLWRSRVGGCGALGEIIVGRGWEELGGGGSILDEDFVETKTAAGRLLTLWRVTMRALDDVRGNVRDSGENLGKSLRSLTIRLCDCKTAGISNEEGEFATSTILNWLIKHGLNQPCTEATQICISTLLGVVEVARAETLQPILPPLIGQLVCAMSGLEPSVLNYLQLRMGGEGGTESGERLESLRLQMAQNGPIGDALNKCVDVIKFSKLETKREVVRELGVALRNSVGAVSRCAVADTVNTLVNSSPEAFKSVQIGNPNCVKLLRALYFASERERGTGARDKLVFALGNLSSLAPEGAVRVLIAKLCDNYERACSSNGSLNGRRAASAAVAAIASRSPICFADGGKKDLFARRVLPVSFVGSFDSDEAVQNSWAKVWEEGGGAYMEANVVDETKFGVRLEEKLLGFVVSCVIEGLEDVSWSMRKSACQAVSKLIDSTILGPFSDGKNERTVRRCAQAARVVEKMVQCASSRCWNGKNVLLEALAGVLAVWLKGGEGERNISFFDSEEDLFLGDGFFGRVAGMGGEEEEEEEEEGVRMEIDKEEDGEGGEEEEGASDGVVLAGEEEGRSVSLSYLGLCKLMVGQSNKTSTASFSLTYRVAALEALAKIVGAFSDKKKQAVWTELTSTLALDEDLKPVLVAKRVVCTKELIYAGIDGVEGLALKYQTLSKHSAWTVREASCLFVGKLAELAGGLDRRVMTVLNDIVVTTLKDRKYAKCRVAGLKILKSLLGRAEREKEFLLPFVEGWEKVIKRSMGEENIGVTGVASEVGVLLSRL</sequence>
<protein>
    <submittedName>
        <fullName evidence="8">Uncharacterized protein</fullName>
    </submittedName>
</protein>
<feature type="compositionally biased region" description="Acidic residues" evidence="5">
    <location>
        <begin position="1856"/>
        <end position="1865"/>
    </location>
</feature>
<organism evidence="8 9">
    <name type="scientific">Triparma laevis f. longispina</name>
    <dbReference type="NCBI Taxonomy" id="1714387"/>
    <lineage>
        <taxon>Eukaryota</taxon>
        <taxon>Sar</taxon>
        <taxon>Stramenopiles</taxon>
        <taxon>Ochrophyta</taxon>
        <taxon>Bolidophyceae</taxon>
        <taxon>Parmales</taxon>
        <taxon>Triparmaceae</taxon>
        <taxon>Triparma</taxon>
    </lineage>
</organism>
<evidence type="ECO:0000256" key="4">
    <source>
        <dbReference type="ARBA" id="ARBA00022942"/>
    </source>
</evidence>
<dbReference type="InterPro" id="IPR016024">
    <property type="entry name" value="ARM-type_fold"/>
</dbReference>
<dbReference type="PANTHER" id="PTHR23346:SF19">
    <property type="entry name" value="PROTEASOME ADAPTER AND SCAFFOLD PROTEIN ECM29"/>
    <property type="match status" value="1"/>
</dbReference>
<evidence type="ECO:0000313" key="8">
    <source>
        <dbReference type="EMBL" id="GMI11932.1"/>
    </source>
</evidence>
<keyword evidence="9" id="KW-1185">Reference proteome</keyword>
<dbReference type="OrthoDB" id="201619at2759"/>
<dbReference type="GO" id="GO:0005737">
    <property type="term" value="C:cytoplasm"/>
    <property type="evidence" value="ECO:0007669"/>
    <property type="project" value="UniProtKB-SubCell"/>
</dbReference>
<accession>A0A9W7FGI7</accession>
<evidence type="ECO:0000259" key="7">
    <source>
        <dbReference type="Pfam" id="PF24492"/>
    </source>
</evidence>
<reference evidence="9" key="1">
    <citation type="journal article" date="2023" name="Commun. Biol.">
        <title>Genome analysis of Parmales, the sister group of diatoms, reveals the evolutionary specialization of diatoms from phago-mixotrophs to photoautotrophs.</title>
        <authorList>
            <person name="Ban H."/>
            <person name="Sato S."/>
            <person name="Yoshikawa S."/>
            <person name="Yamada K."/>
            <person name="Nakamura Y."/>
            <person name="Ichinomiya M."/>
            <person name="Sato N."/>
            <person name="Blanc-Mathieu R."/>
            <person name="Endo H."/>
            <person name="Kuwata A."/>
            <person name="Ogata H."/>
        </authorList>
    </citation>
    <scope>NUCLEOTIDE SEQUENCE [LARGE SCALE GENOMIC DNA]</scope>
    <source>
        <strain evidence="9">NIES 3700</strain>
    </source>
</reference>
<feature type="region of interest" description="Disordered" evidence="5">
    <location>
        <begin position="282"/>
        <end position="305"/>
    </location>
</feature>
<proteinExistence type="predicted"/>
<dbReference type="InterPro" id="IPR011989">
    <property type="entry name" value="ARM-like"/>
</dbReference>
<dbReference type="GO" id="GO:0036503">
    <property type="term" value="P:ERAD pathway"/>
    <property type="evidence" value="ECO:0007669"/>
    <property type="project" value="TreeGrafter"/>
</dbReference>
<dbReference type="GO" id="GO:0043248">
    <property type="term" value="P:proteasome assembly"/>
    <property type="evidence" value="ECO:0007669"/>
    <property type="project" value="InterPro"/>
</dbReference>
<feature type="compositionally biased region" description="Acidic residues" evidence="5">
    <location>
        <begin position="1872"/>
        <end position="1886"/>
    </location>
</feature>
<dbReference type="Pfam" id="PF24492">
    <property type="entry name" value="HEAT_ECM29"/>
    <property type="match status" value="1"/>
</dbReference>
<keyword evidence="3" id="KW-0677">Repeat</keyword>